<evidence type="ECO:0000256" key="4">
    <source>
        <dbReference type="ARBA" id="ARBA00022692"/>
    </source>
</evidence>
<dbReference type="GO" id="GO:0015109">
    <property type="term" value="F:chromate transmembrane transporter activity"/>
    <property type="evidence" value="ECO:0007669"/>
    <property type="project" value="InterPro"/>
</dbReference>
<name>A0A4R6IDW4_9MOLU</name>
<dbReference type="Pfam" id="PF02417">
    <property type="entry name" value="Chromate_transp"/>
    <property type="match status" value="1"/>
</dbReference>
<protein>
    <submittedName>
        <fullName evidence="8">Chromate transporter</fullName>
    </submittedName>
</protein>
<dbReference type="EMBL" id="SNWN01000010">
    <property type="protein sequence ID" value="TDO20460.1"/>
    <property type="molecule type" value="Genomic_DNA"/>
</dbReference>
<dbReference type="AlphaFoldDB" id="A0A4R6IDW4"/>
<accession>A0A4R6IDW4</accession>
<comment type="caution">
    <text evidence="8">The sequence shown here is derived from an EMBL/GenBank/DDBJ whole genome shotgun (WGS) entry which is preliminary data.</text>
</comment>
<feature type="transmembrane region" description="Helical" evidence="7">
    <location>
        <begin position="177"/>
        <end position="196"/>
    </location>
</feature>
<evidence type="ECO:0000313" key="8">
    <source>
        <dbReference type="EMBL" id="TDO20460.1"/>
    </source>
</evidence>
<dbReference type="Proteomes" id="UP000295518">
    <property type="component" value="Unassembled WGS sequence"/>
</dbReference>
<keyword evidence="4 7" id="KW-0812">Transmembrane</keyword>
<evidence type="ECO:0000313" key="9">
    <source>
        <dbReference type="Proteomes" id="UP000295518"/>
    </source>
</evidence>
<keyword evidence="6 7" id="KW-0472">Membrane</keyword>
<reference evidence="8 9" key="1">
    <citation type="submission" date="2019-03" db="EMBL/GenBank/DDBJ databases">
        <title>Genomic Encyclopedia of Archaeal and Bacterial Type Strains, Phase II (KMG-II): from individual species to whole genera.</title>
        <authorList>
            <person name="Goeker M."/>
        </authorList>
    </citation>
    <scope>NUCLEOTIDE SEQUENCE [LARGE SCALE GENOMIC DNA]</scope>
    <source>
        <strain evidence="8 9">ATCC 700618</strain>
    </source>
</reference>
<proteinExistence type="inferred from homology"/>
<comment type="subcellular location">
    <subcellularLocation>
        <location evidence="1">Cell membrane</location>
        <topology evidence="1">Multi-pass membrane protein</topology>
    </subcellularLocation>
</comment>
<dbReference type="GO" id="GO:0005886">
    <property type="term" value="C:plasma membrane"/>
    <property type="evidence" value="ECO:0007669"/>
    <property type="project" value="UniProtKB-SubCell"/>
</dbReference>
<feature type="transmembrane region" description="Helical" evidence="7">
    <location>
        <begin position="81"/>
        <end position="106"/>
    </location>
</feature>
<feature type="transmembrane region" description="Helical" evidence="7">
    <location>
        <begin position="127"/>
        <end position="149"/>
    </location>
</feature>
<dbReference type="RefSeq" id="WP_094254461.1">
    <property type="nucleotide sequence ID" value="NZ_NNCE01000002.1"/>
</dbReference>
<evidence type="ECO:0000256" key="7">
    <source>
        <dbReference type="SAM" id="Phobius"/>
    </source>
</evidence>
<evidence type="ECO:0000256" key="2">
    <source>
        <dbReference type="ARBA" id="ARBA00005262"/>
    </source>
</evidence>
<comment type="similarity">
    <text evidence="2">Belongs to the chromate ion transporter (CHR) (TC 2.A.51) family.</text>
</comment>
<evidence type="ECO:0000256" key="1">
    <source>
        <dbReference type="ARBA" id="ARBA00004651"/>
    </source>
</evidence>
<gene>
    <name evidence="8" type="ORF">EI74_0288</name>
</gene>
<evidence type="ECO:0000256" key="6">
    <source>
        <dbReference type="ARBA" id="ARBA00023136"/>
    </source>
</evidence>
<sequence>MFIALLVSIPYTIFVSLSVFGGGQVFMPIFQQMWQFLANTFNSPITQETIDKVFAIGNLTPGVFSTQVAVFTGLLVADGQWWGYLAMFLTYFAFIFPAMLVMLIGMKLFDKVTDNVYLGSVIKYMKPIIAAIVVALIIQLLIGMIFPYVGFNTGLNQYISYNTSPSSLDKASFFKGWRLYIIAPFLVLVFASNIFLKLKFKVNFIATVVLDVVLALIFFQPWLT</sequence>
<keyword evidence="3" id="KW-1003">Cell membrane</keyword>
<organism evidence="8 9">
    <name type="scientific">Mycoplasma testudineum</name>
    <dbReference type="NCBI Taxonomy" id="244584"/>
    <lineage>
        <taxon>Bacteria</taxon>
        <taxon>Bacillati</taxon>
        <taxon>Mycoplasmatota</taxon>
        <taxon>Mollicutes</taxon>
        <taxon>Mycoplasmataceae</taxon>
        <taxon>Mycoplasma</taxon>
    </lineage>
</organism>
<dbReference type="OrthoDB" id="401329at2"/>
<dbReference type="InterPro" id="IPR003370">
    <property type="entry name" value="Chromate_transpt"/>
</dbReference>
<keyword evidence="9" id="KW-1185">Reference proteome</keyword>
<evidence type="ECO:0000256" key="3">
    <source>
        <dbReference type="ARBA" id="ARBA00022475"/>
    </source>
</evidence>
<keyword evidence="5 7" id="KW-1133">Transmembrane helix</keyword>
<feature type="transmembrane region" description="Helical" evidence="7">
    <location>
        <begin position="203"/>
        <end position="223"/>
    </location>
</feature>
<evidence type="ECO:0000256" key="5">
    <source>
        <dbReference type="ARBA" id="ARBA00022989"/>
    </source>
</evidence>